<dbReference type="PANTHER" id="PTHR43370:SF2">
    <property type="entry name" value="ABC TRANSPORTER PERMEASE PROTEIN"/>
    <property type="match status" value="1"/>
</dbReference>
<dbReference type="Proteomes" id="UP000071859">
    <property type="component" value="Unassembled WGS sequence"/>
</dbReference>
<keyword evidence="3 6" id="KW-0812">Transmembrane</keyword>
<reference evidence="7" key="1">
    <citation type="submission" date="2016-01" db="EMBL/GenBank/DDBJ databases">
        <authorList>
            <person name="Peeters C."/>
        </authorList>
    </citation>
    <scope>NUCLEOTIDE SEQUENCE</scope>
    <source>
        <strain evidence="7">LMG 29321</strain>
    </source>
</reference>
<sequence>MDINQASNLASSAVIAAIPLMYAGAGELVAEKSGVLNLGVEGMMLMGAVTGYAVTAITGSPWLGIVASVFAGLAMALLFGFLTITMLANQVATGLSLTIFGIGFSAYVGKPYTSAAVRSTIDVMPIPGLANIPVLGPAIFSLTPLGYLAFIMFAVIGWFLYKTRAGLVLRSVGESPAVAHSVGFPVVGVRYGATLFGGAMAGIAGGYYSIVYLHVWQEQLTSGRGWIALALVVFATWRPGRLLIGALLFGAVMALQFYAQAIGVPVPTQFLAMLPYIATIVVLVLISRNPNTIKLNAPASLGKPFFAAS</sequence>
<name>A0A158AZR2_9BURK</name>
<feature type="transmembrane region" description="Helical" evidence="6">
    <location>
        <begin position="268"/>
        <end position="286"/>
    </location>
</feature>
<dbReference type="Pfam" id="PF02653">
    <property type="entry name" value="BPD_transp_2"/>
    <property type="match status" value="1"/>
</dbReference>
<dbReference type="EMBL" id="FCOX02000007">
    <property type="protein sequence ID" value="SAK62507.1"/>
    <property type="molecule type" value="Genomic_DNA"/>
</dbReference>
<evidence type="ECO:0000256" key="1">
    <source>
        <dbReference type="ARBA" id="ARBA00004651"/>
    </source>
</evidence>
<dbReference type="RefSeq" id="WP_062604430.1">
    <property type="nucleotide sequence ID" value="NZ_FCOX02000007.1"/>
</dbReference>
<keyword evidence="8" id="KW-1185">Reference proteome</keyword>
<dbReference type="InterPro" id="IPR001851">
    <property type="entry name" value="ABC_transp_permease"/>
</dbReference>
<comment type="caution">
    <text evidence="7">The sequence shown here is derived from an EMBL/GenBank/DDBJ whole genome shotgun (WGS) entry which is preliminary data.</text>
</comment>
<feature type="transmembrane region" description="Helical" evidence="6">
    <location>
        <begin position="6"/>
        <end position="23"/>
    </location>
</feature>
<dbReference type="OrthoDB" id="9792579at2"/>
<accession>A0A158AZR2</accession>
<feature type="transmembrane region" description="Helical" evidence="6">
    <location>
        <begin position="242"/>
        <end position="262"/>
    </location>
</feature>
<evidence type="ECO:0000256" key="2">
    <source>
        <dbReference type="ARBA" id="ARBA00022475"/>
    </source>
</evidence>
<protein>
    <submittedName>
        <fullName evidence="7">Branched-chain amino acid transport system / permease component</fullName>
    </submittedName>
</protein>
<feature type="transmembrane region" description="Helical" evidence="6">
    <location>
        <begin position="182"/>
        <end position="208"/>
    </location>
</feature>
<keyword evidence="2" id="KW-1003">Cell membrane</keyword>
<evidence type="ECO:0000313" key="7">
    <source>
        <dbReference type="EMBL" id="SAK62507.1"/>
    </source>
</evidence>
<feature type="transmembrane region" description="Helical" evidence="6">
    <location>
        <begin position="91"/>
        <end position="109"/>
    </location>
</feature>
<organism evidence="7 8">
    <name type="scientific">Caballeronia calidae</name>
    <dbReference type="NCBI Taxonomy" id="1777139"/>
    <lineage>
        <taxon>Bacteria</taxon>
        <taxon>Pseudomonadati</taxon>
        <taxon>Pseudomonadota</taxon>
        <taxon>Betaproteobacteria</taxon>
        <taxon>Burkholderiales</taxon>
        <taxon>Burkholderiaceae</taxon>
        <taxon>Caballeronia</taxon>
    </lineage>
</organism>
<comment type="subcellular location">
    <subcellularLocation>
        <location evidence="1">Cell membrane</location>
        <topology evidence="1">Multi-pass membrane protein</topology>
    </subcellularLocation>
</comment>
<keyword evidence="5 6" id="KW-0472">Membrane</keyword>
<dbReference type="AlphaFoldDB" id="A0A158AZR2"/>
<feature type="transmembrane region" description="Helical" evidence="6">
    <location>
        <begin position="61"/>
        <end position="84"/>
    </location>
</feature>
<dbReference type="GO" id="GO:0005886">
    <property type="term" value="C:plasma membrane"/>
    <property type="evidence" value="ECO:0007669"/>
    <property type="project" value="UniProtKB-SubCell"/>
</dbReference>
<feature type="transmembrane region" description="Helical" evidence="6">
    <location>
        <begin position="35"/>
        <end position="55"/>
    </location>
</feature>
<evidence type="ECO:0000256" key="3">
    <source>
        <dbReference type="ARBA" id="ARBA00022692"/>
    </source>
</evidence>
<feature type="transmembrane region" description="Helical" evidence="6">
    <location>
        <begin position="220"/>
        <end position="237"/>
    </location>
</feature>
<feature type="transmembrane region" description="Helical" evidence="6">
    <location>
        <begin position="138"/>
        <end position="161"/>
    </location>
</feature>
<gene>
    <name evidence="7" type="ORF">AWB78_02081</name>
</gene>
<evidence type="ECO:0000313" key="8">
    <source>
        <dbReference type="Proteomes" id="UP000071859"/>
    </source>
</evidence>
<evidence type="ECO:0000256" key="6">
    <source>
        <dbReference type="SAM" id="Phobius"/>
    </source>
</evidence>
<keyword evidence="4 6" id="KW-1133">Transmembrane helix</keyword>
<dbReference type="GO" id="GO:0022857">
    <property type="term" value="F:transmembrane transporter activity"/>
    <property type="evidence" value="ECO:0007669"/>
    <property type="project" value="InterPro"/>
</dbReference>
<evidence type="ECO:0000256" key="4">
    <source>
        <dbReference type="ARBA" id="ARBA00022989"/>
    </source>
</evidence>
<dbReference type="CDD" id="cd06580">
    <property type="entry name" value="TM_PBP1_transp_TpRbsC_like"/>
    <property type="match status" value="1"/>
</dbReference>
<proteinExistence type="predicted"/>
<evidence type="ECO:0000256" key="5">
    <source>
        <dbReference type="ARBA" id="ARBA00023136"/>
    </source>
</evidence>
<dbReference type="PANTHER" id="PTHR43370">
    <property type="entry name" value="SUGAR ABC TRANSPORTER INTEGRAL MEMBRANE PROTEIN-RELATED"/>
    <property type="match status" value="1"/>
</dbReference>